<sequence>MLPYIIKAWDPESSADNIKPFSVSRPKVLPQAASLTDDGVLTCLYVDAHCQKGLEACKFLTPQVLPDVAKQLCLKFYRYITQNNPLNHRQQQS</sequence>
<gene>
    <name evidence="1" type="ORF">ERUC_LOCUS44812</name>
</gene>
<protein>
    <submittedName>
        <fullName evidence="1">Uncharacterized protein</fullName>
    </submittedName>
</protein>
<evidence type="ECO:0000313" key="2">
    <source>
        <dbReference type="Proteomes" id="UP001642260"/>
    </source>
</evidence>
<proteinExistence type="predicted"/>
<dbReference type="Proteomes" id="UP001642260">
    <property type="component" value="Unassembled WGS sequence"/>
</dbReference>
<reference evidence="1 2" key="1">
    <citation type="submission" date="2022-03" db="EMBL/GenBank/DDBJ databases">
        <authorList>
            <person name="Macdonald S."/>
            <person name="Ahmed S."/>
            <person name="Newling K."/>
        </authorList>
    </citation>
    <scope>NUCLEOTIDE SEQUENCE [LARGE SCALE GENOMIC DNA]</scope>
</reference>
<dbReference type="EMBL" id="CAKOAT010993598">
    <property type="protein sequence ID" value="CAH8392329.1"/>
    <property type="molecule type" value="Genomic_DNA"/>
</dbReference>
<evidence type="ECO:0000313" key="1">
    <source>
        <dbReference type="EMBL" id="CAH8392329.1"/>
    </source>
</evidence>
<organism evidence="1 2">
    <name type="scientific">Eruca vesicaria subsp. sativa</name>
    <name type="common">Garden rocket</name>
    <name type="synonym">Eruca sativa</name>
    <dbReference type="NCBI Taxonomy" id="29727"/>
    <lineage>
        <taxon>Eukaryota</taxon>
        <taxon>Viridiplantae</taxon>
        <taxon>Streptophyta</taxon>
        <taxon>Embryophyta</taxon>
        <taxon>Tracheophyta</taxon>
        <taxon>Spermatophyta</taxon>
        <taxon>Magnoliopsida</taxon>
        <taxon>eudicotyledons</taxon>
        <taxon>Gunneridae</taxon>
        <taxon>Pentapetalae</taxon>
        <taxon>rosids</taxon>
        <taxon>malvids</taxon>
        <taxon>Brassicales</taxon>
        <taxon>Brassicaceae</taxon>
        <taxon>Brassiceae</taxon>
        <taxon>Eruca</taxon>
    </lineage>
</organism>
<name>A0ABC8M958_ERUVS</name>
<keyword evidence="2" id="KW-1185">Reference proteome</keyword>
<dbReference type="AlphaFoldDB" id="A0ABC8M958"/>
<accession>A0ABC8M958</accession>
<comment type="caution">
    <text evidence="1">The sequence shown here is derived from an EMBL/GenBank/DDBJ whole genome shotgun (WGS) entry which is preliminary data.</text>
</comment>